<evidence type="ECO:0000259" key="1">
    <source>
        <dbReference type="Pfam" id="PF04273"/>
    </source>
</evidence>
<dbReference type="AlphaFoldDB" id="A0A327K2J8"/>
<dbReference type="Proteomes" id="UP000249299">
    <property type="component" value="Unassembled WGS sequence"/>
</dbReference>
<dbReference type="OrthoDB" id="9805710at2"/>
<dbReference type="InterPro" id="IPR029021">
    <property type="entry name" value="Prot-tyrosine_phosphatase-like"/>
</dbReference>
<reference evidence="2 3" key="1">
    <citation type="submission" date="2017-07" db="EMBL/GenBank/DDBJ databases">
        <title>Draft Genome Sequences of Select Purple Nonsulfur Bacteria.</title>
        <authorList>
            <person name="Lasarre B."/>
            <person name="Mckinlay J.B."/>
        </authorList>
    </citation>
    <scope>NUCLEOTIDE SEQUENCE [LARGE SCALE GENOMIC DNA]</scope>
    <source>
        <strain evidence="2 3">DSM 11290</strain>
    </source>
</reference>
<evidence type="ECO:0000313" key="2">
    <source>
        <dbReference type="EMBL" id="RAI29618.1"/>
    </source>
</evidence>
<dbReference type="Pfam" id="PF04273">
    <property type="entry name" value="BLH_phosphatase"/>
    <property type="match status" value="1"/>
</dbReference>
<proteinExistence type="predicted"/>
<dbReference type="InterPro" id="IPR005939">
    <property type="entry name" value="BLH_phosphatase-like"/>
</dbReference>
<feature type="domain" description="Beta-lactamase hydrolase-like protein phosphatase-like" evidence="1">
    <location>
        <begin position="4"/>
        <end position="111"/>
    </location>
</feature>
<dbReference type="GO" id="GO:0016787">
    <property type="term" value="F:hydrolase activity"/>
    <property type="evidence" value="ECO:0007669"/>
    <property type="project" value="InterPro"/>
</dbReference>
<comment type="caution">
    <text evidence="2">The sequence shown here is derived from an EMBL/GenBank/DDBJ whole genome shotgun (WGS) entry which is preliminary data.</text>
</comment>
<name>A0A327K2J8_9HYPH</name>
<organism evidence="2 3">
    <name type="scientific">Rhodobium orientis</name>
    <dbReference type="NCBI Taxonomy" id="34017"/>
    <lineage>
        <taxon>Bacteria</taxon>
        <taxon>Pseudomonadati</taxon>
        <taxon>Pseudomonadota</taxon>
        <taxon>Alphaproteobacteria</taxon>
        <taxon>Hyphomicrobiales</taxon>
        <taxon>Rhodobiaceae</taxon>
        <taxon>Rhodobium</taxon>
    </lineage>
</organism>
<protein>
    <submittedName>
        <fullName evidence="2">TIGR01244 family protein</fullName>
    </submittedName>
</protein>
<accession>A0A327K2J8</accession>
<dbReference type="EMBL" id="NPEV01000003">
    <property type="protein sequence ID" value="RAI29618.1"/>
    <property type="molecule type" value="Genomic_DNA"/>
</dbReference>
<gene>
    <name evidence="2" type="ORF">CH339_02950</name>
</gene>
<dbReference type="Gene3D" id="3.90.190.10">
    <property type="entry name" value="Protein tyrosine phosphatase superfamily"/>
    <property type="match status" value="1"/>
</dbReference>
<evidence type="ECO:0000313" key="3">
    <source>
        <dbReference type="Proteomes" id="UP000249299"/>
    </source>
</evidence>
<dbReference type="NCBIfam" id="TIGR01244">
    <property type="entry name" value="TIGR01244 family sulfur transferase"/>
    <property type="match status" value="1"/>
</dbReference>
<dbReference type="SUPFAM" id="SSF52799">
    <property type="entry name" value="(Phosphotyrosine protein) phosphatases II"/>
    <property type="match status" value="1"/>
</dbReference>
<sequence>MTTFTQLTPQISISPALSETDIARAAAMGFRTILSNRPDDEPGVAFSSEAARHTAGVFGMAFHHVPVAGYEITEPDAIDAVADVLSGATGPVLMYCKSGMRSAYLWALGTVGELGLAETLQIMDRAGIDASIVEDELIERAAMAPAMADAAAYAAAV</sequence>
<dbReference type="RefSeq" id="WP_111432781.1">
    <property type="nucleotide sequence ID" value="NZ_JACIGG010000012.1"/>
</dbReference>
<keyword evidence="3" id="KW-1185">Reference proteome</keyword>